<accession>A0ABT7SVB1</accession>
<reference evidence="3 4" key="1">
    <citation type="submission" date="2023-06" db="EMBL/GenBank/DDBJ databases">
        <title>Alteromonas sp. ASW11-36 isolated from intertidal sand.</title>
        <authorList>
            <person name="Li Y."/>
        </authorList>
    </citation>
    <scope>NUCLEOTIDE SEQUENCE [LARGE SCALE GENOMIC DNA]</scope>
    <source>
        <strain evidence="3 4">ASW11-36</strain>
    </source>
</reference>
<dbReference type="InterPro" id="IPR032710">
    <property type="entry name" value="NTF2-like_dom_sf"/>
</dbReference>
<feature type="signal peptide" evidence="1">
    <location>
        <begin position="1"/>
        <end position="20"/>
    </location>
</feature>
<protein>
    <submittedName>
        <fullName evidence="3">Nuclear transport factor 2 family protein</fullName>
    </submittedName>
</protein>
<keyword evidence="1" id="KW-0732">Signal</keyword>
<dbReference type="InterPro" id="IPR027843">
    <property type="entry name" value="DUF4440"/>
</dbReference>
<evidence type="ECO:0000256" key="1">
    <source>
        <dbReference type="SAM" id="SignalP"/>
    </source>
</evidence>
<sequence>MIKVKFILALLAALSLTALAHENKDSEQGVFIGVDTPPGKVVQAFHMALNTGNVDQARVLLAEDLTVYEGGGVERSADEYANHHMLSDMKYLAAVETKTIEQKVMVFGNVAISISRSHIQGTFNEKARDYEAMETIALENQNGQWLIKHIHWSH</sequence>
<dbReference type="RefSeq" id="WP_289364129.1">
    <property type="nucleotide sequence ID" value="NZ_JAUCBP010000006.1"/>
</dbReference>
<gene>
    <name evidence="3" type="ORF">QTP81_04930</name>
</gene>
<feature type="chain" id="PRO_5046823430" evidence="1">
    <location>
        <begin position="21"/>
        <end position="154"/>
    </location>
</feature>
<name>A0ABT7SVB1_9ALTE</name>
<dbReference type="Proteomes" id="UP001234343">
    <property type="component" value="Unassembled WGS sequence"/>
</dbReference>
<dbReference type="Gene3D" id="3.10.450.50">
    <property type="match status" value="1"/>
</dbReference>
<proteinExistence type="predicted"/>
<dbReference type="EMBL" id="JAUCBP010000006">
    <property type="protein sequence ID" value="MDM7859939.1"/>
    <property type="molecule type" value="Genomic_DNA"/>
</dbReference>
<evidence type="ECO:0000313" key="3">
    <source>
        <dbReference type="EMBL" id="MDM7859939.1"/>
    </source>
</evidence>
<comment type="caution">
    <text evidence="3">The sequence shown here is derived from an EMBL/GenBank/DDBJ whole genome shotgun (WGS) entry which is preliminary data.</text>
</comment>
<evidence type="ECO:0000259" key="2">
    <source>
        <dbReference type="Pfam" id="PF14534"/>
    </source>
</evidence>
<keyword evidence="4" id="KW-1185">Reference proteome</keyword>
<evidence type="ECO:0000313" key="4">
    <source>
        <dbReference type="Proteomes" id="UP001234343"/>
    </source>
</evidence>
<organism evidence="3 4">
    <name type="scientific">Alteromonas arenosi</name>
    <dbReference type="NCBI Taxonomy" id="3055817"/>
    <lineage>
        <taxon>Bacteria</taxon>
        <taxon>Pseudomonadati</taxon>
        <taxon>Pseudomonadota</taxon>
        <taxon>Gammaproteobacteria</taxon>
        <taxon>Alteromonadales</taxon>
        <taxon>Alteromonadaceae</taxon>
        <taxon>Alteromonas/Salinimonas group</taxon>
        <taxon>Alteromonas</taxon>
    </lineage>
</organism>
<dbReference type="SUPFAM" id="SSF54427">
    <property type="entry name" value="NTF2-like"/>
    <property type="match status" value="1"/>
</dbReference>
<feature type="domain" description="DUF4440" evidence="2">
    <location>
        <begin position="41"/>
        <end position="147"/>
    </location>
</feature>
<dbReference type="Pfam" id="PF14534">
    <property type="entry name" value="DUF4440"/>
    <property type="match status" value="1"/>
</dbReference>